<keyword evidence="1" id="KW-0378">Hydrolase</keyword>
<comment type="caution">
    <text evidence="1">The sequence shown here is derived from an EMBL/GenBank/DDBJ whole genome shotgun (WGS) entry which is preliminary data.</text>
</comment>
<reference evidence="1" key="1">
    <citation type="submission" date="2024-02" db="EMBL/GenBank/DDBJ databases">
        <title>Metagenome Assembled Genome of Zalaria obscura JY119.</title>
        <authorList>
            <person name="Vighnesh L."/>
            <person name="Jagadeeshwari U."/>
            <person name="Venkata Ramana C."/>
            <person name="Sasikala C."/>
        </authorList>
    </citation>
    <scope>NUCLEOTIDE SEQUENCE</scope>
    <source>
        <strain evidence="1">JY119</strain>
    </source>
</reference>
<name>A0ACC3S990_9PEZI</name>
<keyword evidence="2" id="KW-1185">Reference proteome</keyword>
<evidence type="ECO:0000313" key="1">
    <source>
        <dbReference type="EMBL" id="KAK8198696.1"/>
    </source>
</evidence>
<evidence type="ECO:0000313" key="2">
    <source>
        <dbReference type="Proteomes" id="UP001320706"/>
    </source>
</evidence>
<protein>
    <submittedName>
        <fullName evidence="1">Exopolygalacturonase X-1</fullName>
        <ecNumber evidence="1">3.2.1.67</ecNumber>
    </submittedName>
</protein>
<organism evidence="1 2">
    <name type="scientific">Zalaria obscura</name>
    <dbReference type="NCBI Taxonomy" id="2024903"/>
    <lineage>
        <taxon>Eukaryota</taxon>
        <taxon>Fungi</taxon>
        <taxon>Dikarya</taxon>
        <taxon>Ascomycota</taxon>
        <taxon>Pezizomycotina</taxon>
        <taxon>Dothideomycetes</taxon>
        <taxon>Dothideomycetidae</taxon>
        <taxon>Dothideales</taxon>
        <taxon>Zalariaceae</taxon>
        <taxon>Zalaria</taxon>
    </lineage>
</organism>
<dbReference type="EMBL" id="JAMKPW020000040">
    <property type="protein sequence ID" value="KAK8198696.1"/>
    <property type="molecule type" value="Genomic_DNA"/>
</dbReference>
<dbReference type="Proteomes" id="UP001320706">
    <property type="component" value="Unassembled WGS sequence"/>
</dbReference>
<accession>A0ACC3S990</accession>
<dbReference type="EC" id="3.2.1.67" evidence="1"/>
<sequence>MLFKPFVVFSLLSALTAIASPTWSALEEYEASLPRKTSKHQGTRPKIQISPHKPWSPLPTSPSRNRNCYVKSHNDGESDDSAYILDAINKCNNGGHVIFSQGTKYVIGTALNLTYLNHIDLDIQGYIQFTNDTDYWQAHAFSQVFQNVTTFFQLGGNDVNVYGGGTIDGNGQVWYDLYASNIYILRPVLFGTIGLHSGSISNLNLRYSPQYYNFVANSSNVVFSNISISGYSKSNNTAKNTDGWDTYRSSNIVIQNSVINNGDDCVSFKPNSTDILVQNLHCNGSHGISVGSLGQYVGEVDIVENVYVYNISMFNASDGARIKVWPGSPSELSGDLQGGGGSGRVNNITYDTMSISNVDYAIEITQCYGQKNLTLCNAFPSSLTISNVTMSNVHGTTSAKFDPITGYVVCSSETACSDIKLEGIAVVSPSGVENEFTCGDVDESLLQGIDCTTTNKGSN</sequence>
<gene>
    <name evidence="1" type="primary">PGAX1</name>
    <name evidence="1" type="ORF">M8818_006563</name>
</gene>
<proteinExistence type="predicted"/>
<keyword evidence="1" id="KW-0326">Glycosidase</keyword>